<dbReference type="OrthoDB" id="9795599at2"/>
<dbReference type="Gene3D" id="3.30.70.120">
    <property type="match status" value="1"/>
</dbReference>
<comment type="caution">
    <text evidence="2">The sequence shown here is derived from an EMBL/GenBank/DDBJ whole genome shotgun (WGS) entry which is preliminary data.</text>
</comment>
<dbReference type="Proteomes" id="UP000284322">
    <property type="component" value="Unassembled WGS sequence"/>
</dbReference>
<evidence type="ECO:0000313" key="3">
    <source>
        <dbReference type="Proteomes" id="UP000284322"/>
    </source>
</evidence>
<protein>
    <submittedName>
        <fullName evidence="2">DUF190 domain-containing protein</fullName>
    </submittedName>
</protein>
<reference evidence="2 3" key="1">
    <citation type="submission" date="2018-09" db="EMBL/GenBank/DDBJ databases">
        <title>Altererythrobacter sp.Ery1 and Ery12, the genome sequencing of novel strains in genus Alterythrobacter.</title>
        <authorList>
            <person name="Cheng H."/>
            <person name="Wu Y.-H."/>
            <person name="Fang C."/>
            <person name="Xu X.-W."/>
        </authorList>
    </citation>
    <scope>NUCLEOTIDE SEQUENCE [LARGE SCALE GENOMIC DNA]</scope>
    <source>
        <strain evidence="2 3">Ery12</strain>
    </source>
</reference>
<dbReference type="PANTHER" id="PTHR35983">
    <property type="entry name" value="UPF0166 PROTEIN TM_0021"/>
    <property type="match status" value="1"/>
</dbReference>
<comment type="similarity">
    <text evidence="1">Belongs to the UPF0166 family.</text>
</comment>
<dbReference type="PANTHER" id="PTHR35983:SF1">
    <property type="entry name" value="UPF0166 PROTEIN TM_0021"/>
    <property type="match status" value="1"/>
</dbReference>
<organism evidence="2 3">
    <name type="scientific">Tsuneonella suprasediminis</name>
    <dbReference type="NCBI Taxonomy" id="2306996"/>
    <lineage>
        <taxon>Bacteria</taxon>
        <taxon>Pseudomonadati</taxon>
        <taxon>Pseudomonadota</taxon>
        <taxon>Alphaproteobacteria</taxon>
        <taxon>Sphingomonadales</taxon>
        <taxon>Erythrobacteraceae</taxon>
        <taxon>Tsuneonella</taxon>
    </lineage>
</organism>
<dbReference type="Pfam" id="PF02641">
    <property type="entry name" value="DUF190"/>
    <property type="match status" value="1"/>
</dbReference>
<dbReference type="EMBL" id="RAHJ01000018">
    <property type="protein sequence ID" value="RJX67596.1"/>
    <property type="molecule type" value="Genomic_DNA"/>
</dbReference>
<keyword evidence="3" id="KW-1185">Reference proteome</keyword>
<dbReference type="SUPFAM" id="SSF54913">
    <property type="entry name" value="GlnB-like"/>
    <property type="match status" value="1"/>
</dbReference>
<evidence type="ECO:0000313" key="2">
    <source>
        <dbReference type="EMBL" id="RJX67596.1"/>
    </source>
</evidence>
<dbReference type="AlphaFoldDB" id="A0A419R0W1"/>
<sequence length="115" mass="12602">MTQTKSMLMRIYTDEAAMHGDEEAVHVVVGRARQAGLAGATVLRGRLGFASGSAVHRHYSLGIGDNPPMVIELVDREDRLRDFVPQLADMHGIGLITLEAVEILFAADHPRKREA</sequence>
<dbReference type="InterPro" id="IPR015867">
    <property type="entry name" value="N-reg_PII/ATP_PRibTrfase_C"/>
</dbReference>
<dbReference type="InterPro" id="IPR011322">
    <property type="entry name" value="N-reg_PII-like_a/b"/>
</dbReference>
<accession>A0A419R0W1</accession>
<evidence type="ECO:0000256" key="1">
    <source>
        <dbReference type="ARBA" id="ARBA00010554"/>
    </source>
</evidence>
<dbReference type="InterPro" id="IPR003793">
    <property type="entry name" value="UPF0166"/>
</dbReference>
<name>A0A419R0W1_9SPHN</name>
<proteinExistence type="inferred from homology"/>
<dbReference type="RefSeq" id="WP_039388633.1">
    <property type="nucleotide sequence ID" value="NZ_RAHJ01000018.1"/>
</dbReference>
<gene>
    <name evidence="2" type="ORF">D6858_06175</name>
</gene>